<dbReference type="Gene3D" id="3.30.565.10">
    <property type="entry name" value="Histidine kinase-like ATPase, C-terminal domain"/>
    <property type="match status" value="2"/>
</dbReference>
<dbReference type="Pfam" id="PF13020">
    <property type="entry name" value="NOV_C"/>
    <property type="match status" value="1"/>
</dbReference>
<dbReference type="SUPFAM" id="SSF55874">
    <property type="entry name" value="ATPase domain of HSP90 chaperone/DNA topoisomerase II/histidine kinase"/>
    <property type="match status" value="3"/>
</dbReference>
<evidence type="ECO:0000259" key="1">
    <source>
        <dbReference type="Pfam" id="PF13020"/>
    </source>
</evidence>
<evidence type="ECO:0000313" key="3">
    <source>
        <dbReference type="Proteomes" id="UP001470230"/>
    </source>
</evidence>
<accession>A0ABR2JSI6</accession>
<gene>
    <name evidence="2" type="ORF">M9Y10_004127</name>
</gene>
<dbReference type="Proteomes" id="UP001470230">
    <property type="component" value="Unassembled WGS sequence"/>
</dbReference>
<proteinExistence type="predicted"/>
<evidence type="ECO:0000313" key="2">
    <source>
        <dbReference type="EMBL" id="KAK8881391.1"/>
    </source>
</evidence>
<feature type="domain" description="Protein NO VEIN C-terminal" evidence="1">
    <location>
        <begin position="3043"/>
        <end position="3109"/>
    </location>
</feature>
<reference evidence="2 3" key="1">
    <citation type="submission" date="2024-04" db="EMBL/GenBank/DDBJ databases">
        <title>Tritrichomonas musculus Genome.</title>
        <authorList>
            <person name="Alves-Ferreira E."/>
            <person name="Grigg M."/>
            <person name="Lorenzi H."/>
            <person name="Galac M."/>
        </authorList>
    </citation>
    <scope>NUCLEOTIDE SEQUENCE [LARGE SCALE GENOMIC DNA]</scope>
    <source>
        <strain evidence="2 3">EAF2021</strain>
    </source>
</reference>
<dbReference type="NCBIfam" id="NF047352">
    <property type="entry name" value="P_loop_sacsin"/>
    <property type="match status" value="3"/>
</dbReference>
<protein>
    <recommendedName>
        <fullName evidence="1">Protein NO VEIN C-terminal domain-containing protein</fullName>
    </recommendedName>
</protein>
<dbReference type="EMBL" id="JAPFFF010000010">
    <property type="protein sequence ID" value="KAK8881391.1"/>
    <property type="molecule type" value="Genomic_DNA"/>
</dbReference>
<dbReference type="InterPro" id="IPR036890">
    <property type="entry name" value="HATPase_C_sf"/>
</dbReference>
<name>A0ABR2JSI6_9EUKA</name>
<comment type="caution">
    <text evidence="2">The sequence shown here is derived from an EMBL/GenBank/DDBJ whole genome shotgun (WGS) entry which is preliminary data.</text>
</comment>
<sequence length="3148" mass="369432">MFSDSRKELLQNLYVANVKNRLRELESPSIDLQKRWIWELIQNAKDCCKESISFIPNSQQILRTANKPVDIKIIFDKFNRKVIFKHNGFPFIGKTLDSLMYKNSTKDTEEDNTGRFGTGFMTSHTLSRVVKIQAPFIHETQNNLTLQYIEATVYREGRTDKQLRQEFDKMEQSKKFYVYDQRNANHKWTIFTYELTNELGMSSAELGIQSFRENIVKVFLFCNEINSIQINEEKPLLFSECLCRKMDNLIDTRWFTSSPFNCNSSVNEKTIDQRKFIVATFDEMSDEYSKKFANDHEIEYKLKSFQFSIAFEINSNNQIIDHNTNEVCLFCTFPLIGSEQTQLPYLLNCPQFETLTERNGLIMEGPNYDSNKILTNTGLNCMIIDHSIQKFSNLLLQMSNYSHFSSFSNGLANIANKIPKMRTFYEKLRSELETKYIVFRSINAKLMLKETVFLDFNNIVDKEGFYRLASIIYSNLASFEECIQWNNKTWPALSVLNLSTFLNHISSIVVGEQFYYNGIFNYRLSNSILRNKLSPLNVIDINFLNKLYYFILKENKFQSLILNYKIILNVNSKFTYFNSIKDNRNLSNDFNKIMSMCDDWNDIIINPKITALSPTFFKKVTVNDAIYKMNDFITIHNDDINVLLSFTQYILKDNEFRIKMYKVAQYFYPEIGPINYVTNVDPRIWDQSDKAVLQHIFNLISKKEGSVIAESSLDIYNSFYSLYQQKYINKFDVDFLIPNVDLVLKHRYKLTGISYSLKEVFKVVKPLFKWDNIVNPLITSVDFYNQINFKCIIQTINSDSFYYNDKKLILYHFLAVIGILPSKDNQRLFDYQNNILLLTKFFFGREISPIETNISDESFWKRANEIVLSRVDLILNKYPDINGLKTFLQKDEKTIFDHLNIYYNLIASSNSKELKKILVPTIKGQFLSSELVSFSKGVSNELFDLYNMINPGTDIKDKIAHPEIKCSFLNVIDFQKFLLSISANLSDDKLIHDSKIVEAIRNLKLFQVNNSLNQNDLLLEKLYIANIKNRLNEIQNPNESDKARWPWELIQNAKDSLYSPSNNSGQKRVTIFINVNNQNNEVVFSHNGPPFTENSYFGLLYKISQEKDNSKTTGRFGTGFVSTHVLSKVVEINGNKIDKNGKIFGFSVIIHREGLNDSSISHDFKEMQKSLQVHQQLMPYTSFKYNINSDKSRECLKLGLENFKNNISFVLINCFEIKFIVLKENNKSIKYHATRKFIKKINNYSYYIYTIFTDNYAFQNYIVLIDEVDQISISLQISKLGEIIHADSESLFTIFPLVGSKAHMLPFLINSPNFEPVTERNALHLGGDSRINGEMTNTGKNKDLLMKCIDLFKSLIQILNENKCPNMYELSRGLLLSQSPYSSFDMDWYKKSFLKNMRDIMANNVTVQSISDNRILLKDAFFPSKKIFDFNLNEFLNLSKKYYKNMVDEKEANIWKDKIWESLNICSVKKLIESVINDKSIINREKILYLNDLLDFIWKYDKNLLYEYTLIPDMNMNLHCLSKRNGENDDFKECKSVPYCIIQMMESIEIPWKSTHMNNAITSINLSEDKIIDAESRISEQINNHDYLSLQLMRFVLEKKDFRQKMYEFVYELKFMPFKKIIVIDLNPKIWEQADKYVMQIVAKRISSFRPSKVQKSMQLIMKFLRFLSNNYCFRDIYWSSEIFPNANYSLKSIKNLKNKSKHFHDYLNPIMVKYFNKDFNDIILHPQINQFIHSKDNEHLSEYIEILNEKIDNFCDNDRIMILEHIISLVPKDEKKKEQISKQDIVFQLHHDLINPKIIKVSIPESLYQEDLWRKINSIIISNICSKIQETKSLSNFQKEFSIDNESKCFDILNSIYQIDCEISSKYKIIPNKCGIFMSNNDLFEDPKIGNDLFESLSILNPQNNYHYEMADQRIKNSRLKKFNVLEFYQRLSQIFFEAIKNKNDKLFEVINKISHIDDPLFFDSITSNKKTQEEKARNDILLEAHISFIKNRLRELNSPDKKDFQRWPFELIQNANDSVLSSENGTINKKVKIEFDFQKNKVIFKHDGSPFKYKSLMALLYQCSNGKEDNMTTGRFGTGFMSTCILSRIVHISGDVKTNFTDREEISGFEVTIYREGDKKKDLKIGVDNMTKSLKKNCPVKGVTTFEYNLDPNSKYYENSLESYHKGLTSLKNNISPVLILNPTIDSITIKSENEVTIYKANHENDPIQSVTIKKNNQTIKTTKYLLFSSSRIFQSKNVRVDCLLQIGPNNIIFNQNDKDTLFISYPLFCANQFYSPIIINSQEFEPTKERDGIIIQSEEIESESYDSLINKFILKESINIFGEMIKYIVRNSFSDLFNLCIGLKKEYDDKQSFKKKFIEEMRYLILNSSVFETEFGLKNSNEIIIPYIKDFDDFDPRISYKEFYDLLSQIDFQTKFIVTLKVSSQLQSLLWKDFPSKFGIENLFEFISKSNKLIEFPLINNDYNHQIKFIKDLLSLVEKMKKCNKIFDENNLLINGKGEFVSKGSIFFFDLPSVFIDMLNIVSFDFDAFQLHQEIQYLYKNKRIKFKKFEIIDAINGIMDKITEESSIKFMRYVIENDDKREFMFQYSQKLGLLNNCGSEEKISIDVSSFDDKSKEKLHDMFHKIDNIVIKQMINKIEMLNIMKNINFLIEFIKLLKSNLSSDEFDKLKIFPNQEYQLCTSEALVKDEIQDENIKNIIQTVFDINLRQELILDPFKELVKLEEKNLMKLSRFLLKRDGFEESVSSSPQKKQFYTIIFQYSSLEKEQEPILDLLSFFYKVQINKENQENLNENNCWLNGLTKTVINIVIEEIINKISQCSNVKELVNTDGDEELIYQNLSNLYSFSLKRNIFPNMYGQLKTLDDISFLYDNLISKEDLNAILGFLREFQNSDDINHSILNQHIQIPDHIINRFHLYDLTFLSDKITKIILEKEENKEEIDQELLKRFYSFLEKDKKIKIAFSDLIDKKLAEIRLGLLADIASLNDDYEQDSAEIGYTGEALIYEALLKNEKFSKVIWKAKSNCITKCQITLKNGNTYFINEVNEPYDIYAEDNDGNIFYFEVKSKKSFGQKQKSVINLSRNQISFANQRQKEKENFVLAFALNVLDEEPILMFLKQSNNEFINETFQHSEIQNDEYENLNIIPNIL</sequence>
<organism evidence="2 3">
    <name type="scientific">Tritrichomonas musculus</name>
    <dbReference type="NCBI Taxonomy" id="1915356"/>
    <lineage>
        <taxon>Eukaryota</taxon>
        <taxon>Metamonada</taxon>
        <taxon>Parabasalia</taxon>
        <taxon>Tritrichomonadida</taxon>
        <taxon>Tritrichomonadidae</taxon>
        <taxon>Tritrichomonas</taxon>
    </lineage>
</organism>
<keyword evidence="3" id="KW-1185">Reference proteome</keyword>
<dbReference type="InterPro" id="IPR024975">
    <property type="entry name" value="NOV_C"/>
</dbReference>